<dbReference type="SUPFAM" id="SSF47473">
    <property type="entry name" value="EF-hand"/>
    <property type="match status" value="1"/>
</dbReference>
<evidence type="ECO:0000256" key="1">
    <source>
        <dbReference type="ARBA" id="ARBA00022837"/>
    </source>
</evidence>
<accession>A0ABP0RFG9</accession>
<protein>
    <submittedName>
        <fullName evidence="3">E3 ubiquitin-protein ligase SHPRH</fullName>
    </submittedName>
</protein>
<feature type="non-terminal residue" evidence="3">
    <location>
        <position position="1"/>
    </location>
</feature>
<dbReference type="Proteomes" id="UP001642464">
    <property type="component" value="Unassembled WGS sequence"/>
</dbReference>
<sequence>DEIRMILKWLKCSIPEDALHDILKEVDADQSGTINQREYLRCLRKVREHELDLVRKAIASAQDEGCLPRERVPHLFRDLGYILWDAEAITEAAQDAGILEHHLDLSNLWRLLLMYRHREGMRSSELECIDTAFRREDPEGTGRLSPLEVPTAIRSLGYQVSFEAMQSVLRQVDVDDSGHLDKMQFRKVIRMLQEIDP</sequence>
<name>A0ABP0RFG9_9DINO</name>
<gene>
    <name evidence="3" type="ORF">SCF082_LOCUS46072</name>
</gene>
<dbReference type="InterPro" id="IPR018247">
    <property type="entry name" value="EF_Hand_1_Ca_BS"/>
</dbReference>
<keyword evidence="4" id="KW-1185">Reference proteome</keyword>
<feature type="domain" description="EF-hand" evidence="2">
    <location>
        <begin position="124"/>
        <end position="159"/>
    </location>
</feature>
<dbReference type="Gene3D" id="1.10.238.10">
    <property type="entry name" value="EF-hand"/>
    <property type="match status" value="2"/>
</dbReference>
<dbReference type="InterPro" id="IPR002048">
    <property type="entry name" value="EF_hand_dom"/>
</dbReference>
<evidence type="ECO:0000259" key="2">
    <source>
        <dbReference type="PROSITE" id="PS50222"/>
    </source>
</evidence>
<dbReference type="EMBL" id="CAXAMM010041258">
    <property type="protein sequence ID" value="CAK9098305.1"/>
    <property type="molecule type" value="Genomic_DNA"/>
</dbReference>
<evidence type="ECO:0000313" key="4">
    <source>
        <dbReference type="Proteomes" id="UP001642464"/>
    </source>
</evidence>
<dbReference type="InterPro" id="IPR011992">
    <property type="entry name" value="EF-hand-dom_pair"/>
</dbReference>
<feature type="non-terminal residue" evidence="3">
    <location>
        <position position="197"/>
    </location>
</feature>
<dbReference type="SMART" id="SM00054">
    <property type="entry name" value="EFh"/>
    <property type="match status" value="3"/>
</dbReference>
<feature type="domain" description="EF-hand" evidence="2">
    <location>
        <begin position="14"/>
        <end position="49"/>
    </location>
</feature>
<comment type="caution">
    <text evidence="3">The sequence shown here is derived from an EMBL/GenBank/DDBJ whole genome shotgun (WGS) entry which is preliminary data.</text>
</comment>
<keyword evidence="1" id="KW-0106">Calcium</keyword>
<dbReference type="Pfam" id="PF13833">
    <property type="entry name" value="EF-hand_8"/>
    <property type="match status" value="1"/>
</dbReference>
<feature type="domain" description="EF-hand" evidence="2">
    <location>
        <begin position="160"/>
        <end position="195"/>
    </location>
</feature>
<evidence type="ECO:0000313" key="3">
    <source>
        <dbReference type="EMBL" id="CAK9098305.1"/>
    </source>
</evidence>
<dbReference type="PROSITE" id="PS00018">
    <property type="entry name" value="EF_HAND_1"/>
    <property type="match status" value="1"/>
</dbReference>
<dbReference type="PROSITE" id="PS50222">
    <property type="entry name" value="EF_HAND_2"/>
    <property type="match status" value="3"/>
</dbReference>
<reference evidence="3 4" key="1">
    <citation type="submission" date="2024-02" db="EMBL/GenBank/DDBJ databases">
        <authorList>
            <person name="Chen Y."/>
            <person name="Shah S."/>
            <person name="Dougan E. K."/>
            <person name="Thang M."/>
            <person name="Chan C."/>
        </authorList>
    </citation>
    <scope>NUCLEOTIDE SEQUENCE [LARGE SCALE GENOMIC DNA]</scope>
</reference>
<organism evidence="3 4">
    <name type="scientific">Durusdinium trenchii</name>
    <dbReference type="NCBI Taxonomy" id="1381693"/>
    <lineage>
        <taxon>Eukaryota</taxon>
        <taxon>Sar</taxon>
        <taxon>Alveolata</taxon>
        <taxon>Dinophyceae</taxon>
        <taxon>Suessiales</taxon>
        <taxon>Symbiodiniaceae</taxon>
        <taxon>Durusdinium</taxon>
    </lineage>
</organism>
<proteinExistence type="predicted"/>